<evidence type="ECO:0000313" key="2">
    <source>
        <dbReference type="Proteomes" id="UP001341281"/>
    </source>
</evidence>
<dbReference type="Gene3D" id="1.20.120.320">
    <property type="entry name" value="Group V grass pollen allergen"/>
    <property type="match status" value="1"/>
</dbReference>
<evidence type="ECO:0000313" key="1">
    <source>
        <dbReference type="EMBL" id="WVZ54629.1"/>
    </source>
</evidence>
<dbReference type="Proteomes" id="UP001341281">
    <property type="component" value="Chromosome 01"/>
</dbReference>
<dbReference type="EMBL" id="CP144745">
    <property type="protein sequence ID" value="WVZ54629.1"/>
    <property type="molecule type" value="Genomic_DNA"/>
</dbReference>
<reference evidence="1 2" key="1">
    <citation type="submission" date="2024-02" db="EMBL/GenBank/DDBJ databases">
        <title>High-quality chromosome-scale genome assembly of Pensacola bahiagrass (Paspalum notatum Flugge var. saurae).</title>
        <authorList>
            <person name="Vega J.M."/>
            <person name="Podio M."/>
            <person name="Orjuela J."/>
            <person name="Siena L.A."/>
            <person name="Pessino S.C."/>
            <person name="Combes M.C."/>
            <person name="Mariac C."/>
            <person name="Albertini E."/>
            <person name="Pupilli F."/>
            <person name="Ortiz J.P.A."/>
            <person name="Leblanc O."/>
        </authorList>
    </citation>
    <scope>NUCLEOTIDE SEQUENCE [LARGE SCALE GENOMIC DNA]</scope>
    <source>
        <strain evidence="1">R1</strain>
        <tissue evidence="1">Leaf</tissue>
    </source>
</reference>
<protein>
    <submittedName>
        <fullName evidence="1">Uncharacterized protein</fullName>
    </submittedName>
</protein>
<dbReference type="AlphaFoldDB" id="A0AAQ3PLS7"/>
<dbReference type="InterPro" id="IPR035506">
    <property type="entry name" value="Pollen_allergen/Os"/>
</dbReference>
<name>A0AAQ3PLS7_PASNO</name>
<keyword evidence="2" id="KW-1185">Reference proteome</keyword>
<sequence>MQLEVDKALKEAVDEAPPTKRLEAEKAALGYKTSISVLLAKAKGTGDEEKALSIASSYVEAAKRVTAVPFDKLGVMELMFSKAATPDRTKCPKVDKPYCETYSKHTEAQKGVLHAASPAKEGETFNVLAKQGSTMFRKINKAYATGDEKEIARVLAAYKKAADAVIAAAPAEKFKVMEEAYTAANKA</sequence>
<accession>A0AAQ3PLS7</accession>
<proteinExistence type="predicted"/>
<organism evidence="1 2">
    <name type="scientific">Paspalum notatum var. saurae</name>
    <dbReference type="NCBI Taxonomy" id="547442"/>
    <lineage>
        <taxon>Eukaryota</taxon>
        <taxon>Viridiplantae</taxon>
        <taxon>Streptophyta</taxon>
        <taxon>Embryophyta</taxon>
        <taxon>Tracheophyta</taxon>
        <taxon>Spermatophyta</taxon>
        <taxon>Magnoliopsida</taxon>
        <taxon>Liliopsida</taxon>
        <taxon>Poales</taxon>
        <taxon>Poaceae</taxon>
        <taxon>PACMAD clade</taxon>
        <taxon>Panicoideae</taxon>
        <taxon>Andropogonodae</taxon>
        <taxon>Paspaleae</taxon>
        <taxon>Paspalinae</taxon>
        <taxon>Paspalum</taxon>
    </lineage>
</organism>
<gene>
    <name evidence="1" type="ORF">U9M48_005396</name>
</gene>